<protein>
    <submittedName>
        <fullName evidence="1">GNAT family N-acetyltransferase</fullName>
    </submittedName>
</protein>
<dbReference type="EMBL" id="CP083974">
    <property type="protein sequence ID" value="UZF43541.1"/>
    <property type="molecule type" value="Genomic_DNA"/>
</dbReference>
<sequence>MIDGAGGFRVRVPTADEAEAIAGDPIGDDAPVRALRLHTLYVLPDHRGCGAGQALVEVRLVRRPCRAPRSR</sequence>
<dbReference type="CDD" id="cd04301">
    <property type="entry name" value="NAT_SF"/>
    <property type="match status" value="1"/>
</dbReference>
<dbReference type="InterPro" id="IPR016181">
    <property type="entry name" value="Acyl_CoA_acyltransferase"/>
</dbReference>
<dbReference type="RefSeq" id="WP_085468477.1">
    <property type="nucleotide sequence ID" value="NZ_CP032221.1"/>
</dbReference>
<name>A0AA46WSJ4_RHORH</name>
<reference evidence="1 2" key="1">
    <citation type="journal article" date="2021" name="Front. Microbiol.">
        <title>Bacterial Transformation of Aromatic Monomers in Softwood Black Liquor.</title>
        <authorList>
            <person name="Navas L.E."/>
            <person name="Dexter G."/>
            <person name="Liu J."/>
            <person name="Levy-Booth D."/>
            <person name="Cho M."/>
            <person name="Jang S.K."/>
            <person name="Mansfield S.D."/>
            <person name="Renneckar S."/>
            <person name="Mohn W.W."/>
            <person name="Eltis L.D."/>
        </authorList>
    </citation>
    <scope>NUCLEOTIDE SEQUENCE [LARGE SCALE GENOMIC DNA]</scope>
    <source>
        <strain evidence="1 2">GD02</strain>
    </source>
</reference>
<organism evidence="1 2">
    <name type="scientific">Rhodococcus rhodochrous</name>
    <dbReference type="NCBI Taxonomy" id="1829"/>
    <lineage>
        <taxon>Bacteria</taxon>
        <taxon>Bacillati</taxon>
        <taxon>Actinomycetota</taxon>
        <taxon>Actinomycetes</taxon>
        <taxon>Mycobacteriales</taxon>
        <taxon>Nocardiaceae</taxon>
        <taxon>Rhodococcus</taxon>
    </lineage>
</organism>
<proteinExistence type="predicted"/>
<dbReference type="Gene3D" id="3.40.630.30">
    <property type="match status" value="1"/>
</dbReference>
<evidence type="ECO:0000313" key="2">
    <source>
        <dbReference type="Proteomes" id="UP001162740"/>
    </source>
</evidence>
<accession>A0AA46WSJ4</accession>
<dbReference type="AlphaFoldDB" id="A0AA46WSJ4"/>
<gene>
    <name evidence="1" type="ORF">KUM34_016790</name>
</gene>
<dbReference type="SUPFAM" id="SSF55729">
    <property type="entry name" value="Acyl-CoA N-acyltransferases (Nat)"/>
    <property type="match status" value="1"/>
</dbReference>
<evidence type="ECO:0000313" key="1">
    <source>
        <dbReference type="EMBL" id="UZF43541.1"/>
    </source>
</evidence>
<dbReference type="Proteomes" id="UP001162740">
    <property type="component" value="Chromosome"/>
</dbReference>